<evidence type="ECO:0000313" key="9">
    <source>
        <dbReference type="Proteomes" id="UP000216033"/>
    </source>
</evidence>
<comment type="caution">
    <text evidence="8">The sequence shown here is derived from an EMBL/GenBank/DDBJ whole genome shotgun (WGS) entry which is preliminary data.</text>
</comment>
<keyword evidence="3 6" id="KW-0812">Transmembrane</keyword>
<evidence type="ECO:0000256" key="6">
    <source>
        <dbReference type="SAM" id="Phobius"/>
    </source>
</evidence>
<feature type="transmembrane region" description="Helical" evidence="6">
    <location>
        <begin position="399"/>
        <end position="420"/>
    </location>
</feature>
<evidence type="ECO:0000256" key="4">
    <source>
        <dbReference type="ARBA" id="ARBA00022989"/>
    </source>
</evidence>
<dbReference type="Gene3D" id="1.20.1740.10">
    <property type="entry name" value="Amino acid/polyamine transporter I"/>
    <property type="match status" value="1"/>
</dbReference>
<evidence type="ECO:0000256" key="1">
    <source>
        <dbReference type="ARBA" id="ARBA00004141"/>
    </source>
</evidence>
<feature type="transmembrane region" description="Helical" evidence="6">
    <location>
        <begin position="426"/>
        <end position="446"/>
    </location>
</feature>
<evidence type="ECO:0000256" key="2">
    <source>
        <dbReference type="ARBA" id="ARBA00022448"/>
    </source>
</evidence>
<keyword evidence="9" id="KW-1185">Reference proteome</keyword>
<accession>A0A270BEQ6</accession>
<dbReference type="RefSeq" id="WP_095351718.1">
    <property type="nucleotide sequence ID" value="NZ_NDFO01000012.1"/>
</dbReference>
<keyword evidence="4 6" id="KW-1133">Transmembrane helix</keyword>
<sequence>MSPASQKDLDTAARATLKTRHMSMIAMGGVIGAGLFVSTSSTIHIAGPAILVAYLVDGLLVFLLMRMLGELSLNGSAKGNFVHHIRRVFGPFMAFMVGWSYWLYWIVTATVEAVAASAILAPITHLSPVAVVMICVVVMTLTNLISVRSFGEAEFWLSCIKITTIIAFMVVGTIFLVVGYRGTSIAHLWQHGGFSPNGWRDVAAILPAVMFTFAGAEIATVAACETDDPARSVTVAVKTVALRILVFYVGGLFFVLCMLQWDKIDLNSSPFLQSLGHIGINGLTGTMTVVVCSAVLSSLNSSIYVTSRVLADLSVHGEGPSQWRKHWRGVPVAAVLAGGASTLFFSVIAVGFNSSFLYFLINASGAVLLFNYLVIALAHIRQRNALQQKGRKISLHVWLFPYLSWSVVAAVLLIFIMMALSPSTRVQILCSMATLAVLALFGICNLRLRHRQTQSSLPPAQAQGIPPEHAI</sequence>
<comment type="subcellular location">
    <subcellularLocation>
        <location evidence="1">Membrane</location>
        <topology evidence="1">Multi-pass membrane protein</topology>
    </subcellularLocation>
</comment>
<feature type="transmembrane region" description="Helical" evidence="6">
    <location>
        <begin position="119"/>
        <end position="141"/>
    </location>
</feature>
<feature type="transmembrane region" description="Helical" evidence="6">
    <location>
        <begin position="162"/>
        <end position="182"/>
    </location>
</feature>
<dbReference type="PANTHER" id="PTHR43495:SF5">
    <property type="entry name" value="GAMMA-AMINOBUTYRIC ACID PERMEASE"/>
    <property type="match status" value="1"/>
</dbReference>
<feature type="transmembrane region" description="Helical" evidence="6">
    <location>
        <begin position="276"/>
        <end position="299"/>
    </location>
</feature>
<evidence type="ECO:0000259" key="7">
    <source>
        <dbReference type="Pfam" id="PF00324"/>
    </source>
</evidence>
<dbReference type="Pfam" id="PF00324">
    <property type="entry name" value="AA_permease"/>
    <property type="match status" value="1"/>
</dbReference>
<dbReference type="GO" id="GO:0055085">
    <property type="term" value="P:transmembrane transport"/>
    <property type="evidence" value="ECO:0007669"/>
    <property type="project" value="InterPro"/>
</dbReference>
<dbReference type="AlphaFoldDB" id="A0A270BEQ6"/>
<dbReference type="FunFam" id="1.20.1740.10:FF:000001">
    <property type="entry name" value="Amino acid permease"/>
    <property type="match status" value="1"/>
</dbReference>
<dbReference type="InterPro" id="IPR004841">
    <property type="entry name" value="AA-permease/SLC12A_dom"/>
</dbReference>
<dbReference type="STRING" id="1231343.Absy_022_078"/>
<evidence type="ECO:0000313" key="8">
    <source>
        <dbReference type="EMBL" id="PAL23482.1"/>
    </source>
</evidence>
<gene>
    <name evidence="8" type="ORF">B9K05_10500</name>
</gene>
<evidence type="ECO:0000256" key="5">
    <source>
        <dbReference type="ARBA" id="ARBA00023136"/>
    </source>
</evidence>
<dbReference type="PANTHER" id="PTHR43495">
    <property type="entry name" value="GABA PERMEASE"/>
    <property type="match status" value="1"/>
</dbReference>
<feature type="transmembrane region" description="Helical" evidence="6">
    <location>
        <begin position="202"/>
        <end position="223"/>
    </location>
</feature>
<name>A0A270BEQ6_9PROT</name>
<evidence type="ECO:0000256" key="3">
    <source>
        <dbReference type="ARBA" id="ARBA00022692"/>
    </source>
</evidence>
<dbReference type="OrthoDB" id="5297508at2"/>
<organism evidence="8 9">
    <name type="scientific">Acetobacter syzygii</name>
    <dbReference type="NCBI Taxonomy" id="146476"/>
    <lineage>
        <taxon>Bacteria</taxon>
        <taxon>Pseudomonadati</taxon>
        <taxon>Pseudomonadota</taxon>
        <taxon>Alphaproteobacteria</taxon>
        <taxon>Acetobacterales</taxon>
        <taxon>Acetobacteraceae</taxon>
        <taxon>Acetobacter</taxon>
    </lineage>
</organism>
<proteinExistence type="predicted"/>
<dbReference type="GO" id="GO:0016020">
    <property type="term" value="C:membrane"/>
    <property type="evidence" value="ECO:0007669"/>
    <property type="project" value="UniProtKB-SubCell"/>
</dbReference>
<feature type="transmembrane region" description="Helical" evidence="6">
    <location>
        <begin position="45"/>
        <end position="68"/>
    </location>
</feature>
<keyword evidence="5 6" id="KW-0472">Membrane</keyword>
<feature type="transmembrane region" description="Helical" evidence="6">
    <location>
        <begin position="330"/>
        <end position="350"/>
    </location>
</feature>
<dbReference type="EMBL" id="NDFP01000011">
    <property type="protein sequence ID" value="PAL23482.1"/>
    <property type="molecule type" value="Genomic_DNA"/>
</dbReference>
<feature type="transmembrane region" description="Helical" evidence="6">
    <location>
        <begin position="21"/>
        <end position="39"/>
    </location>
</feature>
<reference evidence="8 9" key="1">
    <citation type="submission" date="2017-04" db="EMBL/GenBank/DDBJ databases">
        <title>Kefir bacterial isolates.</title>
        <authorList>
            <person name="Kim Y."/>
            <person name="Blasche S."/>
            <person name="Patil K.R."/>
        </authorList>
    </citation>
    <scope>NUCLEOTIDE SEQUENCE [LARGE SCALE GENOMIC DNA]</scope>
    <source>
        <strain evidence="8 9">KR-2</strain>
    </source>
</reference>
<feature type="transmembrane region" description="Helical" evidence="6">
    <location>
        <begin position="356"/>
        <end position="378"/>
    </location>
</feature>
<keyword evidence="2" id="KW-0813">Transport</keyword>
<feature type="transmembrane region" description="Helical" evidence="6">
    <location>
        <begin position="235"/>
        <end position="256"/>
    </location>
</feature>
<dbReference type="Proteomes" id="UP000216033">
    <property type="component" value="Unassembled WGS sequence"/>
</dbReference>
<feature type="domain" description="Amino acid permease/ SLC12A" evidence="7">
    <location>
        <begin position="21"/>
        <end position="426"/>
    </location>
</feature>
<protein>
    <recommendedName>
        <fullName evidence="7">Amino acid permease/ SLC12A domain-containing protein</fullName>
    </recommendedName>
</protein>
<feature type="transmembrane region" description="Helical" evidence="6">
    <location>
        <begin position="88"/>
        <end position="107"/>
    </location>
</feature>
<dbReference type="PIRSF" id="PIRSF006060">
    <property type="entry name" value="AA_transporter"/>
    <property type="match status" value="1"/>
</dbReference>